<dbReference type="AlphaFoldDB" id="A0A5S6QFR7"/>
<dbReference type="Pfam" id="PF00335">
    <property type="entry name" value="Tetraspanin"/>
    <property type="match status" value="1"/>
</dbReference>
<comment type="subcellular location">
    <subcellularLocation>
        <location evidence="1">Membrane</location>
        <topology evidence="1">Multi-pass membrane protein</topology>
    </subcellularLocation>
</comment>
<keyword evidence="4 5" id="KW-0472">Membrane</keyword>
<evidence type="ECO:0000256" key="4">
    <source>
        <dbReference type="ARBA" id="ARBA00023136"/>
    </source>
</evidence>
<keyword evidence="2 5" id="KW-0812">Transmembrane</keyword>
<proteinExistence type="predicted"/>
<keyword evidence="6" id="KW-1185">Reference proteome</keyword>
<name>A0A5S6QFR7_TRIMR</name>
<reference evidence="7" key="1">
    <citation type="submission" date="2019-12" db="UniProtKB">
        <authorList>
            <consortium name="WormBaseParasite"/>
        </authorList>
    </citation>
    <scope>IDENTIFICATION</scope>
</reference>
<evidence type="ECO:0000256" key="1">
    <source>
        <dbReference type="ARBA" id="ARBA00004141"/>
    </source>
</evidence>
<sequence>MDDRLFLLPKRRPEDMTQGSIMMNEKKVEILFPSYTKFRKLTLWVNFLFFVIAAITLLRSGIALAQKQDYFKTFGSNRNARRWKHLGPPMEAGLTFIYMMIALSVIMIVISFYGLDGAMFTELHSLRRYLCLLSIVLFTFGVETLASSSHSTHGSRTARGILFKAYVENHYGVSSFSWIFTSIVDNFQAACHCCGYKADKSLIMKYRAQQVVLFWSEMTQWGLQKLSHINVNDSTLVALVPRSCCRNYDDETCNLGSYYDRINWSLAMDDNWSQRIYVKSCNKCFNYFNIFIAPGNYFCIFFALSVAILVAAMCFSTLYMYESIAATPNIDVADVKIRLRRI</sequence>
<evidence type="ECO:0000256" key="2">
    <source>
        <dbReference type="ARBA" id="ARBA00022692"/>
    </source>
</evidence>
<keyword evidence="3 5" id="KW-1133">Transmembrane helix</keyword>
<dbReference type="GO" id="GO:0016020">
    <property type="term" value="C:membrane"/>
    <property type="evidence" value="ECO:0007669"/>
    <property type="project" value="UniProtKB-SubCell"/>
</dbReference>
<feature type="transmembrane region" description="Helical" evidence="5">
    <location>
        <begin position="92"/>
        <end position="114"/>
    </location>
</feature>
<evidence type="ECO:0000256" key="5">
    <source>
        <dbReference type="SAM" id="Phobius"/>
    </source>
</evidence>
<feature type="transmembrane region" description="Helical" evidence="5">
    <location>
        <begin position="297"/>
        <end position="321"/>
    </location>
</feature>
<feature type="transmembrane region" description="Helical" evidence="5">
    <location>
        <begin position="126"/>
        <end position="146"/>
    </location>
</feature>
<organism evidence="6 7">
    <name type="scientific">Trichuris muris</name>
    <name type="common">Mouse whipworm</name>
    <dbReference type="NCBI Taxonomy" id="70415"/>
    <lineage>
        <taxon>Eukaryota</taxon>
        <taxon>Metazoa</taxon>
        <taxon>Ecdysozoa</taxon>
        <taxon>Nematoda</taxon>
        <taxon>Enoplea</taxon>
        <taxon>Dorylaimia</taxon>
        <taxon>Trichinellida</taxon>
        <taxon>Trichuridae</taxon>
        <taxon>Trichuris</taxon>
    </lineage>
</organism>
<dbReference type="InterPro" id="IPR018499">
    <property type="entry name" value="Tetraspanin/Peripherin"/>
</dbReference>
<accession>A0A5S6QFR7</accession>
<protein>
    <submittedName>
        <fullName evidence="7">Tetraspanin</fullName>
    </submittedName>
</protein>
<evidence type="ECO:0000313" key="6">
    <source>
        <dbReference type="Proteomes" id="UP000046395"/>
    </source>
</evidence>
<evidence type="ECO:0000313" key="7">
    <source>
        <dbReference type="WBParaSite" id="TMUE_1000005965.1"/>
    </source>
</evidence>
<dbReference type="Proteomes" id="UP000046395">
    <property type="component" value="Unassembled WGS sequence"/>
</dbReference>
<feature type="transmembrane region" description="Helical" evidence="5">
    <location>
        <begin position="41"/>
        <end position="58"/>
    </location>
</feature>
<dbReference type="WBParaSite" id="TMUE_1000005965.1">
    <property type="protein sequence ID" value="TMUE_1000005965.1"/>
    <property type="gene ID" value="WBGene00289693"/>
</dbReference>
<evidence type="ECO:0000256" key="3">
    <source>
        <dbReference type="ARBA" id="ARBA00022989"/>
    </source>
</evidence>